<gene>
    <name evidence="2" type="ORF">DFH05DRAFT_212540</name>
</gene>
<protein>
    <submittedName>
        <fullName evidence="2">Uncharacterized protein</fullName>
    </submittedName>
</protein>
<accession>A0A9W8NWS0</accession>
<organism evidence="2 3">
    <name type="scientific">Lentinula detonsa</name>
    <dbReference type="NCBI Taxonomy" id="2804962"/>
    <lineage>
        <taxon>Eukaryota</taxon>
        <taxon>Fungi</taxon>
        <taxon>Dikarya</taxon>
        <taxon>Basidiomycota</taxon>
        <taxon>Agaricomycotina</taxon>
        <taxon>Agaricomycetes</taxon>
        <taxon>Agaricomycetidae</taxon>
        <taxon>Agaricales</taxon>
        <taxon>Marasmiineae</taxon>
        <taxon>Omphalotaceae</taxon>
        <taxon>Lentinula</taxon>
    </lineage>
</organism>
<dbReference type="EMBL" id="JANVFU010000010">
    <property type="protein sequence ID" value="KAJ3742420.1"/>
    <property type="molecule type" value="Genomic_DNA"/>
</dbReference>
<sequence>MSASSVVAITLDSHYLICYNILPRVWDFCIATFEVIFILFTNAWRGPDKVTGLATNLGIPSPSCVREPRISMTSISKANSGPDGTLRSSGPWVYYFSIGELVVWCVFCPTRTRTWVTGR</sequence>
<proteinExistence type="predicted"/>
<keyword evidence="1" id="KW-1133">Transmembrane helix</keyword>
<keyword evidence="1" id="KW-0812">Transmembrane</keyword>
<evidence type="ECO:0000256" key="1">
    <source>
        <dbReference type="SAM" id="Phobius"/>
    </source>
</evidence>
<feature type="transmembrane region" description="Helical" evidence="1">
    <location>
        <begin position="92"/>
        <end position="110"/>
    </location>
</feature>
<feature type="transmembrane region" description="Helical" evidence="1">
    <location>
        <begin position="25"/>
        <end position="44"/>
    </location>
</feature>
<comment type="caution">
    <text evidence="2">The sequence shown here is derived from an EMBL/GenBank/DDBJ whole genome shotgun (WGS) entry which is preliminary data.</text>
</comment>
<name>A0A9W8NWS0_9AGAR</name>
<keyword evidence="1" id="KW-0472">Membrane</keyword>
<keyword evidence="3" id="KW-1185">Reference proteome</keyword>
<reference evidence="2 3" key="1">
    <citation type="journal article" date="2023" name="Proc. Natl. Acad. Sci. U.S.A.">
        <title>A global phylogenomic analysis of the shiitake genus Lentinula.</title>
        <authorList>
            <person name="Sierra-Patev S."/>
            <person name="Min B."/>
            <person name="Naranjo-Ortiz M."/>
            <person name="Looney B."/>
            <person name="Konkel Z."/>
            <person name="Slot J.C."/>
            <person name="Sakamoto Y."/>
            <person name="Steenwyk J.L."/>
            <person name="Rokas A."/>
            <person name="Carro J."/>
            <person name="Camarero S."/>
            <person name="Ferreira P."/>
            <person name="Molpeceres G."/>
            <person name="Ruiz-Duenas F.J."/>
            <person name="Serrano A."/>
            <person name="Henrissat B."/>
            <person name="Drula E."/>
            <person name="Hughes K.W."/>
            <person name="Mata J.L."/>
            <person name="Ishikawa N.K."/>
            <person name="Vargas-Isla R."/>
            <person name="Ushijima S."/>
            <person name="Smith C.A."/>
            <person name="Donoghue J."/>
            <person name="Ahrendt S."/>
            <person name="Andreopoulos W."/>
            <person name="He G."/>
            <person name="LaButti K."/>
            <person name="Lipzen A."/>
            <person name="Ng V."/>
            <person name="Riley R."/>
            <person name="Sandor L."/>
            <person name="Barry K."/>
            <person name="Martinez A.T."/>
            <person name="Xiao Y."/>
            <person name="Gibbons J.G."/>
            <person name="Terashima K."/>
            <person name="Grigoriev I.V."/>
            <person name="Hibbett D."/>
        </authorList>
    </citation>
    <scope>NUCLEOTIDE SEQUENCE [LARGE SCALE GENOMIC DNA]</scope>
    <source>
        <strain evidence="2 3">TFB7810</strain>
    </source>
</reference>
<dbReference type="Proteomes" id="UP001142393">
    <property type="component" value="Unassembled WGS sequence"/>
</dbReference>
<evidence type="ECO:0000313" key="2">
    <source>
        <dbReference type="EMBL" id="KAJ3742420.1"/>
    </source>
</evidence>
<dbReference type="AlphaFoldDB" id="A0A9W8NWS0"/>
<evidence type="ECO:0000313" key="3">
    <source>
        <dbReference type="Proteomes" id="UP001142393"/>
    </source>
</evidence>